<dbReference type="EMBL" id="CP016286">
    <property type="protein sequence ID" value="ANP87177.1"/>
    <property type="molecule type" value="Genomic_DNA"/>
</dbReference>
<dbReference type="Pfam" id="PF11185">
    <property type="entry name" value="DUF2971"/>
    <property type="match status" value="1"/>
</dbReference>
<dbReference type="RefSeq" id="WP_065281252.1">
    <property type="nucleotide sequence ID" value="NZ_CP016286.1"/>
</dbReference>
<gene>
    <name evidence="1" type="ORF">BA011_16575</name>
</gene>
<dbReference type="InterPro" id="IPR021352">
    <property type="entry name" value="DUF2971"/>
</dbReference>
<reference evidence="1 2" key="1">
    <citation type="submission" date="2016-06" db="EMBL/GenBank/DDBJ databases">
        <title>Microsymbionts genomes from the relict species Vavilovia formosa.</title>
        <authorList>
            <person name="Chirak E."/>
            <person name="Kimeklis A."/>
            <person name="Andronov E."/>
        </authorList>
    </citation>
    <scope>NUCLEOTIDE SEQUENCE [LARGE SCALE GENOMIC DNA]</scope>
    <source>
        <strain evidence="1 2">Vaf10</strain>
    </source>
</reference>
<dbReference type="Proteomes" id="UP000092691">
    <property type="component" value="Chromosome"/>
</dbReference>
<dbReference type="OrthoDB" id="9795560at2"/>
<name>A0A1B1CBN5_RHILE</name>
<proteinExistence type="predicted"/>
<sequence>MEDASPDEKGSEGLEQQPAELPPFVNVFDGLAEIQIKRIYEDVVIPTSLFHYTSAQGLIGILGEHKLWFSDAAFMNDGSEVVYGVEVAAYAIREFVEDKTDAEKNAGSYLIDQIADAMRHYQPIIFCMSARNNLLNQWRDYGKDVVPYCIEFNAAELENWQSRNFPHFLTKIVYDAHFQKDLTISLVKNIYDRAITIKGEREAFDEEEAKRLAIGAAMEIAKLITRFKNWAFEAEEEYRAVCYRPDIAATVSPKYRASSLGVVPYYEWVGKDGPLPLPVLSVTVGPSPYATVSDLALKQFLADQGYDVPTYYSKIPIRR</sequence>
<organism evidence="1 2">
    <name type="scientific">Rhizobium leguminosarum</name>
    <dbReference type="NCBI Taxonomy" id="384"/>
    <lineage>
        <taxon>Bacteria</taxon>
        <taxon>Pseudomonadati</taxon>
        <taxon>Pseudomonadota</taxon>
        <taxon>Alphaproteobacteria</taxon>
        <taxon>Hyphomicrobiales</taxon>
        <taxon>Rhizobiaceae</taxon>
        <taxon>Rhizobium/Agrobacterium group</taxon>
        <taxon>Rhizobium</taxon>
    </lineage>
</organism>
<evidence type="ECO:0000313" key="1">
    <source>
        <dbReference type="EMBL" id="ANP87177.1"/>
    </source>
</evidence>
<evidence type="ECO:0000313" key="2">
    <source>
        <dbReference type="Proteomes" id="UP000092691"/>
    </source>
</evidence>
<evidence type="ECO:0008006" key="3">
    <source>
        <dbReference type="Google" id="ProtNLM"/>
    </source>
</evidence>
<protein>
    <recommendedName>
        <fullName evidence="3">DUF2971 domain-containing protein</fullName>
    </recommendedName>
</protein>
<accession>A0A1B1CBN5</accession>
<dbReference type="AlphaFoldDB" id="A0A1B1CBN5"/>